<evidence type="ECO:0000256" key="1">
    <source>
        <dbReference type="ARBA" id="ARBA00005750"/>
    </source>
</evidence>
<gene>
    <name evidence="5" type="ORF">SAMN04488033_101344</name>
</gene>
<protein>
    <recommendedName>
        <fullName evidence="2">protein-tyrosine-phosphatase</fullName>
        <ecNumber evidence="2">3.1.3.48</ecNumber>
    </recommendedName>
</protein>
<dbReference type="InterPro" id="IPR016667">
    <property type="entry name" value="Caps_polysacc_synth_CpsB/CapC"/>
</dbReference>
<dbReference type="EMBL" id="FOOH01000001">
    <property type="protein sequence ID" value="SFF60367.1"/>
    <property type="molecule type" value="Genomic_DNA"/>
</dbReference>
<dbReference type="GO" id="GO:0030145">
    <property type="term" value="F:manganese ion binding"/>
    <property type="evidence" value="ECO:0007669"/>
    <property type="project" value="InterPro"/>
</dbReference>
<keyword evidence="3" id="KW-0378">Hydrolase</keyword>
<dbReference type="PANTHER" id="PTHR39181">
    <property type="entry name" value="TYROSINE-PROTEIN PHOSPHATASE YWQE"/>
    <property type="match status" value="1"/>
</dbReference>
<comment type="similarity">
    <text evidence="1">Belongs to the metallo-dependent hydrolases superfamily. CpsB/CapC family.</text>
</comment>
<reference evidence="6" key="1">
    <citation type="submission" date="2016-10" db="EMBL/GenBank/DDBJ databases">
        <authorList>
            <person name="Varghese N."/>
            <person name="Submissions S."/>
        </authorList>
    </citation>
    <scope>NUCLEOTIDE SEQUENCE [LARGE SCALE GENOMIC DNA]</scope>
    <source>
        <strain evidence="6">DSM 23515</strain>
    </source>
</reference>
<dbReference type="InterPro" id="IPR016195">
    <property type="entry name" value="Pol/histidinol_Pase-like"/>
</dbReference>
<evidence type="ECO:0000256" key="2">
    <source>
        <dbReference type="ARBA" id="ARBA00013064"/>
    </source>
</evidence>
<evidence type="ECO:0000313" key="6">
    <source>
        <dbReference type="Proteomes" id="UP000199116"/>
    </source>
</evidence>
<dbReference type="Gene3D" id="3.20.20.140">
    <property type="entry name" value="Metal-dependent hydrolases"/>
    <property type="match status" value="1"/>
</dbReference>
<name>A0A1I2K578_9FLAO</name>
<evidence type="ECO:0000256" key="4">
    <source>
        <dbReference type="ARBA" id="ARBA00051722"/>
    </source>
</evidence>
<dbReference type="PIRSF" id="PIRSF016557">
    <property type="entry name" value="Caps_synth_CpsB"/>
    <property type="match status" value="1"/>
</dbReference>
<evidence type="ECO:0000256" key="3">
    <source>
        <dbReference type="ARBA" id="ARBA00022801"/>
    </source>
</evidence>
<keyword evidence="6" id="KW-1185">Reference proteome</keyword>
<comment type="catalytic activity">
    <reaction evidence="4">
        <text>O-phospho-L-tyrosyl-[protein] + H2O = L-tyrosyl-[protein] + phosphate</text>
        <dbReference type="Rhea" id="RHEA:10684"/>
        <dbReference type="Rhea" id="RHEA-COMP:10136"/>
        <dbReference type="Rhea" id="RHEA-COMP:20101"/>
        <dbReference type="ChEBI" id="CHEBI:15377"/>
        <dbReference type="ChEBI" id="CHEBI:43474"/>
        <dbReference type="ChEBI" id="CHEBI:46858"/>
        <dbReference type="ChEBI" id="CHEBI:61978"/>
        <dbReference type="EC" id="3.1.3.48"/>
    </reaction>
</comment>
<dbReference type="Pfam" id="PF19567">
    <property type="entry name" value="CpsB_CapC"/>
    <property type="match status" value="1"/>
</dbReference>
<dbReference type="AlphaFoldDB" id="A0A1I2K578"/>
<organism evidence="5 6">
    <name type="scientific">Salegentibacter agarivorans</name>
    <dbReference type="NCBI Taxonomy" id="345907"/>
    <lineage>
        <taxon>Bacteria</taxon>
        <taxon>Pseudomonadati</taxon>
        <taxon>Bacteroidota</taxon>
        <taxon>Flavobacteriia</taxon>
        <taxon>Flavobacteriales</taxon>
        <taxon>Flavobacteriaceae</taxon>
        <taxon>Salegentibacter</taxon>
    </lineage>
</organism>
<dbReference type="SUPFAM" id="SSF89550">
    <property type="entry name" value="PHP domain-like"/>
    <property type="match status" value="1"/>
</dbReference>
<evidence type="ECO:0000313" key="5">
    <source>
        <dbReference type="EMBL" id="SFF60367.1"/>
    </source>
</evidence>
<sequence>MLSIFQKKIFLADLLEGFTDFHNHLLPGIDDGAKEVEDSLSMIQKFNEFGVTDFVASPHVMGEFYPNTPETILPALEKIKNNLPKGNSIKAAGEYMMDQFLIDQLEKENVLNVVDNYVLVEMSYFQAPINLAEILFKIQNKNLKPILAHPERYAFYHGNSLNRYEDLKARGCKFQLNMLSLSTHYGTGIHKKALQLLENGMIDFISSDTHRMEHLEKIKNIKLKKNQVKLIEPVIKKSKALFN</sequence>
<dbReference type="GO" id="GO:0004725">
    <property type="term" value="F:protein tyrosine phosphatase activity"/>
    <property type="evidence" value="ECO:0007669"/>
    <property type="project" value="UniProtKB-EC"/>
</dbReference>
<dbReference type="EC" id="3.1.3.48" evidence="2"/>
<dbReference type="PANTHER" id="PTHR39181:SF1">
    <property type="entry name" value="TYROSINE-PROTEIN PHOSPHATASE YWQE"/>
    <property type="match status" value="1"/>
</dbReference>
<proteinExistence type="inferred from homology"/>
<dbReference type="RefSeq" id="WP_093302358.1">
    <property type="nucleotide sequence ID" value="NZ_FOOH01000001.1"/>
</dbReference>
<dbReference type="Proteomes" id="UP000199116">
    <property type="component" value="Unassembled WGS sequence"/>
</dbReference>
<accession>A0A1I2K578</accession>